<evidence type="ECO:0000256" key="9">
    <source>
        <dbReference type="ARBA" id="ARBA00051693"/>
    </source>
</evidence>
<dbReference type="PANTHER" id="PTHR48013:SF9">
    <property type="entry name" value="DUAL SPECIFICITY MITOGEN-ACTIVATED PROTEIN KINASE KINASE 5"/>
    <property type="match status" value="1"/>
</dbReference>
<reference evidence="11 12" key="1">
    <citation type="submission" date="2016-01" db="EMBL/GenBank/DDBJ databases">
        <title>Amycolatopsis coloradensis genome sequencing and assembly.</title>
        <authorList>
            <person name="Mayilraj S."/>
        </authorList>
    </citation>
    <scope>NUCLEOTIDE SEQUENCE [LARGE SCALE GENOMIC DNA]</scope>
    <source>
        <strain evidence="11 12">DSM 44225</strain>
    </source>
</reference>
<dbReference type="EC" id="2.7.12.2" evidence="6"/>
<comment type="catalytic activity">
    <reaction evidence="8">
        <text>L-threonyl-[protein] + ATP = O-phospho-L-threonyl-[protein] + ADP + H(+)</text>
        <dbReference type="Rhea" id="RHEA:46608"/>
        <dbReference type="Rhea" id="RHEA-COMP:11060"/>
        <dbReference type="Rhea" id="RHEA-COMP:11605"/>
        <dbReference type="ChEBI" id="CHEBI:15378"/>
        <dbReference type="ChEBI" id="CHEBI:30013"/>
        <dbReference type="ChEBI" id="CHEBI:30616"/>
        <dbReference type="ChEBI" id="CHEBI:61977"/>
        <dbReference type="ChEBI" id="CHEBI:456216"/>
        <dbReference type="EC" id="2.7.12.2"/>
    </reaction>
</comment>
<name>A0A1R0KZ72_9PSEU</name>
<organism evidence="11 12">
    <name type="scientific">Amycolatopsis coloradensis</name>
    <dbReference type="NCBI Taxonomy" id="76021"/>
    <lineage>
        <taxon>Bacteria</taxon>
        <taxon>Bacillati</taxon>
        <taxon>Actinomycetota</taxon>
        <taxon>Actinomycetes</taxon>
        <taxon>Pseudonocardiales</taxon>
        <taxon>Pseudonocardiaceae</taxon>
        <taxon>Amycolatopsis</taxon>
    </lineage>
</organism>
<evidence type="ECO:0000256" key="7">
    <source>
        <dbReference type="ARBA" id="ARBA00049014"/>
    </source>
</evidence>
<evidence type="ECO:0000256" key="3">
    <source>
        <dbReference type="ARBA" id="ARBA00022777"/>
    </source>
</evidence>
<evidence type="ECO:0000259" key="10">
    <source>
        <dbReference type="PROSITE" id="PS50011"/>
    </source>
</evidence>
<evidence type="ECO:0000256" key="5">
    <source>
        <dbReference type="ARBA" id="ARBA00038035"/>
    </source>
</evidence>
<comment type="catalytic activity">
    <reaction evidence="7">
        <text>L-seryl-[protein] + ATP = O-phospho-L-seryl-[protein] + ADP + H(+)</text>
        <dbReference type="Rhea" id="RHEA:17989"/>
        <dbReference type="Rhea" id="RHEA-COMP:9863"/>
        <dbReference type="Rhea" id="RHEA-COMP:11604"/>
        <dbReference type="ChEBI" id="CHEBI:15378"/>
        <dbReference type="ChEBI" id="CHEBI:29999"/>
        <dbReference type="ChEBI" id="CHEBI:30616"/>
        <dbReference type="ChEBI" id="CHEBI:83421"/>
        <dbReference type="ChEBI" id="CHEBI:456216"/>
        <dbReference type="EC" id="2.7.12.2"/>
    </reaction>
</comment>
<dbReference type="EMBL" id="MQUQ01000004">
    <property type="protein sequence ID" value="OLZ54574.1"/>
    <property type="molecule type" value="Genomic_DNA"/>
</dbReference>
<evidence type="ECO:0000313" key="12">
    <source>
        <dbReference type="Proteomes" id="UP000187486"/>
    </source>
</evidence>
<dbReference type="AlphaFoldDB" id="A0A1R0KZ72"/>
<evidence type="ECO:0000256" key="1">
    <source>
        <dbReference type="ARBA" id="ARBA00022679"/>
    </source>
</evidence>
<feature type="domain" description="Protein kinase" evidence="10">
    <location>
        <begin position="1"/>
        <end position="175"/>
    </location>
</feature>
<keyword evidence="4" id="KW-0067">ATP-binding</keyword>
<keyword evidence="1" id="KW-0808">Transferase</keyword>
<keyword evidence="2" id="KW-0547">Nucleotide-binding</keyword>
<evidence type="ECO:0000313" key="11">
    <source>
        <dbReference type="EMBL" id="OLZ54574.1"/>
    </source>
</evidence>
<keyword evidence="3" id="KW-0418">Kinase</keyword>
<comment type="similarity">
    <text evidence="5">Belongs to the protein kinase superfamily. STE Ser/Thr protein kinase family. MAP kinase kinase subfamily.</text>
</comment>
<dbReference type="Pfam" id="PF00069">
    <property type="entry name" value="Pkinase"/>
    <property type="match status" value="1"/>
</dbReference>
<dbReference type="GO" id="GO:0004672">
    <property type="term" value="F:protein kinase activity"/>
    <property type="evidence" value="ECO:0007669"/>
    <property type="project" value="InterPro"/>
</dbReference>
<accession>A0A1R0KZ72</accession>
<evidence type="ECO:0000256" key="6">
    <source>
        <dbReference type="ARBA" id="ARBA00038999"/>
    </source>
</evidence>
<dbReference type="InterPro" id="IPR008271">
    <property type="entry name" value="Ser/Thr_kinase_AS"/>
</dbReference>
<dbReference type="SUPFAM" id="SSF56112">
    <property type="entry name" value="Protein kinase-like (PK-like)"/>
    <property type="match status" value="1"/>
</dbReference>
<keyword evidence="12" id="KW-1185">Reference proteome</keyword>
<gene>
    <name evidence="11" type="ORF">BS329_08610</name>
</gene>
<dbReference type="Gene3D" id="1.10.510.10">
    <property type="entry name" value="Transferase(Phosphotransferase) domain 1"/>
    <property type="match status" value="1"/>
</dbReference>
<dbReference type="PANTHER" id="PTHR48013">
    <property type="entry name" value="DUAL SPECIFICITY MITOGEN-ACTIVATED PROTEIN KINASE KINASE 5-RELATED"/>
    <property type="match status" value="1"/>
</dbReference>
<evidence type="ECO:0000256" key="4">
    <source>
        <dbReference type="ARBA" id="ARBA00022840"/>
    </source>
</evidence>
<protein>
    <recommendedName>
        <fullName evidence="6">mitogen-activated protein kinase kinase</fullName>
        <ecNumber evidence="6">2.7.12.2</ecNumber>
    </recommendedName>
</protein>
<evidence type="ECO:0000256" key="8">
    <source>
        <dbReference type="ARBA" id="ARBA00049299"/>
    </source>
</evidence>
<sequence>MGVVWRAFDLELGRVVALKQSQAGDSGQIRREARIGAGPHHPNVVTVFDVVIDDGVRWLIMEYLPSRSLSAIIETDGRLPSIEAARIGVQLANALAAMHERGMVHRDVKPSNVLVAEDGTAKLTDFVIARWAKVIESGGGRIGGTPGYLAPEVADGREAQAAATCFRSAPPCSTR</sequence>
<dbReference type="PROSITE" id="PS50011">
    <property type="entry name" value="PROTEIN_KINASE_DOM"/>
    <property type="match status" value="1"/>
</dbReference>
<comment type="caution">
    <text evidence="11">The sequence shown here is derived from an EMBL/GenBank/DDBJ whole genome shotgun (WGS) entry which is preliminary data.</text>
</comment>
<dbReference type="GO" id="GO:0005524">
    <property type="term" value="F:ATP binding"/>
    <property type="evidence" value="ECO:0007669"/>
    <property type="project" value="UniProtKB-KW"/>
</dbReference>
<dbReference type="SMART" id="SM00220">
    <property type="entry name" value="S_TKc"/>
    <property type="match status" value="1"/>
</dbReference>
<proteinExistence type="inferred from homology"/>
<dbReference type="InterPro" id="IPR000719">
    <property type="entry name" value="Prot_kinase_dom"/>
</dbReference>
<dbReference type="STRING" id="76021.BS329_08610"/>
<comment type="catalytic activity">
    <reaction evidence="9">
        <text>L-tyrosyl-[protein] + ATP = O-phospho-L-tyrosyl-[protein] + ADP + H(+)</text>
        <dbReference type="Rhea" id="RHEA:10596"/>
        <dbReference type="Rhea" id="RHEA-COMP:10136"/>
        <dbReference type="Rhea" id="RHEA-COMP:20101"/>
        <dbReference type="ChEBI" id="CHEBI:15378"/>
        <dbReference type="ChEBI" id="CHEBI:30616"/>
        <dbReference type="ChEBI" id="CHEBI:46858"/>
        <dbReference type="ChEBI" id="CHEBI:61978"/>
        <dbReference type="ChEBI" id="CHEBI:456216"/>
        <dbReference type="EC" id="2.7.12.2"/>
    </reaction>
</comment>
<dbReference type="InterPro" id="IPR011009">
    <property type="entry name" value="Kinase-like_dom_sf"/>
</dbReference>
<dbReference type="PROSITE" id="PS00108">
    <property type="entry name" value="PROTEIN_KINASE_ST"/>
    <property type="match status" value="1"/>
</dbReference>
<dbReference type="Proteomes" id="UP000187486">
    <property type="component" value="Unassembled WGS sequence"/>
</dbReference>
<dbReference type="CDD" id="cd14014">
    <property type="entry name" value="STKc_PknB_like"/>
    <property type="match status" value="1"/>
</dbReference>
<evidence type="ECO:0000256" key="2">
    <source>
        <dbReference type="ARBA" id="ARBA00022741"/>
    </source>
</evidence>